<dbReference type="AlphaFoldDB" id="A0AAE1GNJ7"/>
<evidence type="ECO:0000313" key="4">
    <source>
        <dbReference type="EMBL" id="KAK3894949.1"/>
    </source>
</evidence>
<dbReference type="EMBL" id="JAWQEG010000077">
    <property type="protein sequence ID" value="KAK3894949.1"/>
    <property type="molecule type" value="Genomic_DNA"/>
</dbReference>
<name>A0AAE1GNJ7_PETCI</name>
<dbReference type="InterPro" id="IPR000436">
    <property type="entry name" value="Sushi_SCR_CCP_dom"/>
</dbReference>
<feature type="domain" description="Sushi" evidence="3">
    <location>
        <begin position="524"/>
        <end position="581"/>
    </location>
</feature>
<dbReference type="Proteomes" id="UP001286313">
    <property type="component" value="Unassembled WGS sequence"/>
</dbReference>
<feature type="compositionally biased region" description="Acidic residues" evidence="2">
    <location>
        <begin position="344"/>
        <end position="361"/>
    </location>
</feature>
<feature type="domain" description="Sushi" evidence="3">
    <location>
        <begin position="644"/>
        <end position="702"/>
    </location>
</feature>
<gene>
    <name evidence="4" type="ORF">Pcinc_001306</name>
</gene>
<reference evidence="4" key="1">
    <citation type="submission" date="2023-10" db="EMBL/GenBank/DDBJ databases">
        <title>Genome assemblies of two species of porcelain crab, Petrolisthes cinctipes and Petrolisthes manimaculis (Anomura: Porcellanidae).</title>
        <authorList>
            <person name="Angst P."/>
        </authorList>
    </citation>
    <scope>NUCLEOTIDE SEQUENCE</scope>
    <source>
        <strain evidence="4">PB745_01</strain>
        <tissue evidence="4">Gill</tissue>
    </source>
</reference>
<feature type="compositionally biased region" description="Polar residues" evidence="2">
    <location>
        <begin position="370"/>
        <end position="382"/>
    </location>
</feature>
<organism evidence="4 5">
    <name type="scientific">Petrolisthes cinctipes</name>
    <name type="common">Flat porcelain crab</name>
    <dbReference type="NCBI Taxonomy" id="88211"/>
    <lineage>
        <taxon>Eukaryota</taxon>
        <taxon>Metazoa</taxon>
        <taxon>Ecdysozoa</taxon>
        <taxon>Arthropoda</taxon>
        <taxon>Crustacea</taxon>
        <taxon>Multicrustacea</taxon>
        <taxon>Malacostraca</taxon>
        <taxon>Eumalacostraca</taxon>
        <taxon>Eucarida</taxon>
        <taxon>Decapoda</taxon>
        <taxon>Pleocyemata</taxon>
        <taxon>Anomura</taxon>
        <taxon>Galatheoidea</taxon>
        <taxon>Porcellanidae</taxon>
        <taxon>Petrolisthes</taxon>
    </lineage>
</organism>
<feature type="domain" description="Sushi" evidence="3">
    <location>
        <begin position="585"/>
        <end position="640"/>
    </location>
</feature>
<sequence length="716" mass="80658">MARIKIKHKLDPNDRMAKQKLLEALANSNINICNLISTQDGSIVAVTATDNDADTLLNYNNVQELNKAGFDPILPPEVKSRRTVICQRVVELIYEHSKNDIENEIETKNDWAKVKNASKFPKIDRNQYTIKIEFEDVSMAAKAENDGIRLFNMSIANHQIKREKYTILTTCMRCYKIELHPTSQCPHSKSLQICSECGGQDHTWRTCKSTQKHCLNCGQSHRTLAMSCPNRKEAIKVKERQQQKIKGTYAQVTNNSQTSNITAPMDLGTSTVPTMLFCLYSAHLMNAANPGSFQEHLDYLTKANNLPRLIGPQNPPSSDIINSILNNTIPRTHPNPQQSMMTEQQEEETEENSSLSESEEENNLKEEENLAQTRSTTSANNTQRRKKKNKNKRKKDNSQRTMTDAETKSKNNLQTQPRTTLQIHNLAHNTPTQPRTTPHPLNQHTSNKQETQDYGADYSEMCVDEPTVEGGETNWDSGKVWLVGSIVNVTCESDLRLLPDGNQTQQIQWTDQGWETGGPCQAACIEIPALVNAAGETWDENTWIVGDTVNISCPYSHLTPQGSTNVTHGCTDDGWTNSSYCIKVCLPPMGLPENMTWPEGVHEVGSVMTVSCPETYLTRDANDNSTYSCTDSGWHTPQPCIRVCLTEPEVNNSITAFDRREMWTDGDKMKVWCLPEHQVRPGITYYTISCTSTGWQEDHPQCLIAECSLSLSGWYY</sequence>
<dbReference type="InterPro" id="IPR035976">
    <property type="entry name" value="Sushi/SCR/CCP_sf"/>
</dbReference>
<evidence type="ECO:0000256" key="2">
    <source>
        <dbReference type="SAM" id="MobiDB-lite"/>
    </source>
</evidence>
<dbReference type="SUPFAM" id="SSF57535">
    <property type="entry name" value="Complement control module/SCR domain"/>
    <property type="match status" value="1"/>
</dbReference>
<evidence type="ECO:0000256" key="1">
    <source>
        <dbReference type="ARBA" id="ARBA00023157"/>
    </source>
</evidence>
<comment type="caution">
    <text evidence="4">The sequence shown here is derived from an EMBL/GenBank/DDBJ whole genome shotgun (WGS) entry which is preliminary data.</text>
</comment>
<feature type="region of interest" description="Disordered" evidence="2">
    <location>
        <begin position="310"/>
        <end position="417"/>
    </location>
</feature>
<feature type="compositionally biased region" description="Polar residues" evidence="2">
    <location>
        <begin position="316"/>
        <end position="336"/>
    </location>
</feature>
<dbReference type="SMART" id="SM00032">
    <property type="entry name" value="CCP"/>
    <property type="match status" value="3"/>
</dbReference>
<keyword evidence="5" id="KW-1185">Reference proteome</keyword>
<accession>A0AAE1GNJ7</accession>
<evidence type="ECO:0000259" key="3">
    <source>
        <dbReference type="SMART" id="SM00032"/>
    </source>
</evidence>
<keyword evidence="1" id="KW-1015">Disulfide bond</keyword>
<proteinExistence type="predicted"/>
<feature type="compositionally biased region" description="Basic residues" evidence="2">
    <location>
        <begin position="383"/>
        <end position="395"/>
    </location>
</feature>
<protein>
    <recommendedName>
        <fullName evidence="3">Sushi domain-containing protein</fullName>
    </recommendedName>
</protein>
<feature type="region of interest" description="Disordered" evidence="2">
    <location>
        <begin position="428"/>
        <end position="447"/>
    </location>
</feature>
<evidence type="ECO:0000313" key="5">
    <source>
        <dbReference type="Proteomes" id="UP001286313"/>
    </source>
</evidence>